<sequence length="89" mass="9821">MAASLGDQSEHACADRRSQSVIQWSNLENEKPGSVIRLPMEKAVERPSRGTITSIAYRSPEVYFNKPWTTATDILGKEIELNTKGSRGG</sequence>
<reference evidence="3" key="2">
    <citation type="journal article" date="2010" name="Genome Res.">
        <title>Population genomic sequencing of Coccidioides fungi reveals recent hybridization and transposon control.</title>
        <authorList>
            <person name="Neafsey D.E."/>
            <person name="Barker B.M."/>
            <person name="Sharpton T.J."/>
            <person name="Stajich J.E."/>
            <person name="Park D.J."/>
            <person name="Whiston E."/>
            <person name="Hung C.-Y."/>
            <person name="McMahan C."/>
            <person name="White J."/>
            <person name="Sykes S."/>
            <person name="Heiman D."/>
            <person name="Young S."/>
            <person name="Zeng Q."/>
            <person name="Abouelleil A."/>
            <person name="Aftuck L."/>
            <person name="Bessette D."/>
            <person name="Brown A."/>
            <person name="FitzGerald M."/>
            <person name="Lui A."/>
            <person name="Macdonald J.P."/>
            <person name="Priest M."/>
            <person name="Orbach M.J."/>
            <person name="Galgiani J.N."/>
            <person name="Kirkland T.N."/>
            <person name="Cole G.T."/>
            <person name="Birren B.W."/>
            <person name="Henn M.R."/>
            <person name="Taylor J.W."/>
            <person name="Rounsley S.D."/>
        </authorList>
    </citation>
    <scope>GENOME REANNOTATION</scope>
    <source>
        <strain evidence="3">RS</strain>
    </source>
</reference>
<protein>
    <submittedName>
        <fullName evidence="2">Uncharacterized protein</fullName>
    </submittedName>
</protein>
<dbReference type="OrthoDB" id="4171594at2759"/>
<dbReference type="KEGG" id="cim:CIMG_02515"/>
<dbReference type="Proteomes" id="UP000001261">
    <property type="component" value="Unassembled WGS sequence"/>
</dbReference>
<keyword evidence="3" id="KW-1185">Reference proteome</keyword>
<name>A0A0E1S5M6_COCIM</name>
<dbReference type="EMBL" id="GG704911">
    <property type="protein sequence ID" value="EAS37161.2"/>
    <property type="molecule type" value="Genomic_DNA"/>
</dbReference>
<evidence type="ECO:0000256" key="1">
    <source>
        <dbReference type="SAM" id="MobiDB-lite"/>
    </source>
</evidence>
<dbReference type="RefSeq" id="XP_001248744.2">
    <property type="nucleotide sequence ID" value="XM_001248743.2"/>
</dbReference>
<dbReference type="STRING" id="246410.A0A0E1S5M6"/>
<organism evidence="2 3">
    <name type="scientific">Coccidioides immitis (strain RS)</name>
    <name type="common">Valley fever fungus</name>
    <dbReference type="NCBI Taxonomy" id="246410"/>
    <lineage>
        <taxon>Eukaryota</taxon>
        <taxon>Fungi</taxon>
        <taxon>Dikarya</taxon>
        <taxon>Ascomycota</taxon>
        <taxon>Pezizomycotina</taxon>
        <taxon>Eurotiomycetes</taxon>
        <taxon>Eurotiomycetidae</taxon>
        <taxon>Onygenales</taxon>
        <taxon>Onygenaceae</taxon>
        <taxon>Coccidioides</taxon>
    </lineage>
</organism>
<feature type="region of interest" description="Disordered" evidence="1">
    <location>
        <begin position="1"/>
        <end position="20"/>
    </location>
</feature>
<evidence type="ECO:0000313" key="2">
    <source>
        <dbReference type="EMBL" id="EAS37161.2"/>
    </source>
</evidence>
<dbReference type="VEuPathDB" id="FungiDB:CIMG_02515"/>
<accession>A0A0E1S5M6</accession>
<gene>
    <name evidence="2" type="ORF">CIMG_02515</name>
</gene>
<feature type="compositionally biased region" description="Basic and acidic residues" evidence="1">
    <location>
        <begin position="8"/>
        <end position="18"/>
    </location>
</feature>
<reference evidence="3" key="1">
    <citation type="journal article" date="2009" name="Genome Res.">
        <title>Comparative genomic analyses of the human fungal pathogens Coccidioides and their relatives.</title>
        <authorList>
            <person name="Sharpton T.J."/>
            <person name="Stajich J.E."/>
            <person name="Rounsley S.D."/>
            <person name="Gardner M.J."/>
            <person name="Wortman J.R."/>
            <person name="Jordar V.S."/>
            <person name="Maiti R."/>
            <person name="Kodira C.D."/>
            <person name="Neafsey D.E."/>
            <person name="Zeng Q."/>
            <person name="Hung C.-Y."/>
            <person name="McMahan C."/>
            <person name="Muszewska A."/>
            <person name="Grynberg M."/>
            <person name="Mandel M.A."/>
            <person name="Kellner E.M."/>
            <person name="Barker B.M."/>
            <person name="Galgiani J.N."/>
            <person name="Orbach M.J."/>
            <person name="Kirkland T.N."/>
            <person name="Cole G.T."/>
            <person name="Henn M.R."/>
            <person name="Birren B.W."/>
            <person name="Taylor J.W."/>
        </authorList>
    </citation>
    <scope>NUCLEOTIDE SEQUENCE [LARGE SCALE GENOMIC DNA]</scope>
    <source>
        <strain evidence="3">RS</strain>
    </source>
</reference>
<evidence type="ECO:0000313" key="3">
    <source>
        <dbReference type="Proteomes" id="UP000001261"/>
    </source>
</evidence>
<dbReference type="AlphaFoldDB" id="A0A0E1S5M6"/>
<dbReference type="InParanoid" id="A0A0E1S5M6"/>
<dbReference type="GeneID" id="4567367"/>
<proteinExistence type="predicted"/>